<protein>
    <submittedName>
        <fullName evidence="1">Uncharacterized protein</fullName>
    </submittedName>
</protein>
<proteinExistence type="predicted"/>
<evidence type="ECO:0000313" key="2">
    <source>
        <dbReference type="Proteomes" id="UP000799755"/>
    </source>
</evidence>
<keyword evidence="2" id="KW-1185">Reference proteome</keyword>
<sequence length="580" mass="65368">MQKAGWSQIFQENGHKMQTLLFLSLIFDFSNIVLRFYYELGSASCALLVKILYIDAIECFFLSKPPNLCLTLSSSTPTEPEFILLEAPFTNPAPSRDNIDGRTASKAGVGIEMISLDDLNLACVLLSAGCSTTFRGDAVNLTQFRTTGTAGILYDILYHLVTWPDTVPLRNGDLKNHIPPYYSSARPTWRYLSASTQSRRIHIRFPEMLEPLLAKGETIFLMHAWEAVDPVKSKDHLAIRVFVGGANAVSGWYDPKKPLRQHKTAFPRKHIFKPVIIVFGDTMKVVHIEKTDPISKLHKNSVEASRSVPPSRILSDSYPFEELRVLSVAENNVQQVCRSDVLGIFADRSFDAYDRPMWLVENCNAKIEATDLSGRKRVPQVNRAITLRELQDHLHDLYNENFDLYRFMRLGSLRPTRLADGGRGLLIYGIGHKSSPGAVFTNHPKRPYILQVHGIVNPSLSSASKFPTRCYDEIVGYKAPQCPIKVAKYQQYDLPFGDAPGQHIRAHPRYTCKCQQVEAFDGIVIDTSTGQYSDSGRHSWVYTRCGDEQIDWEDFGSTVTKPLSNHPLRSPKTTVRSELI</sequence>
<accession>A0ACB6QR87</accession>
<gene>
    <name evidence="1" type="ORF">BDR25DRAFT_357038</name>
</gene>
<evidence type="ECO:0000313" key="1">
    <source>
        <dbReference type="EMBL" id="KAF2468681.1"/>
    </source>
</evidence>
<name>A0ACB6QR87_9PLEO</name>
<organism evidence="1 2">
    <name type="scientific">Lindgomyces ingoldianus</name>
    <dbReference type="NCBI Taxonomy" id="673940"/>
    <lineage>
        <taxon>Eukaryota</taxon>
        <taxon>Fungi</taxon>
        <taxon>Dikarya</taxon>
        <taxon>Ascomycota</taxon>
        <taxon>Pezizomycotina</taxon>
        <taxon>Dothideomycetes</taxon>
        <taxon>Pleosporomycetidae</taxon>
        <taxon>Pleosporales</taxon>
        <taxon>Lindgomycetaceae</taxon>
        <taxon>Lindgomyces</taxon>
    </lineage>
</organism>
<dbReference type="Proteomes" id="UP000799755">
    <property type="component" value="Unassembled WGS sequence"/>
</dbReference>
<comment type="caution">
    <text evidence="1">The sequence shown here is derived from an EMBL/GenBank/DDBJ whole genome shotgun (WGS) entry which is preliminary data.</text>
</comment>
<dbReference type="EMBL" id="MU003514">
    <property type="protein sequence ID" value="KAF2468681.1"/>
    <property type="molecule type" value="Genomic_DNA"/>
</dbReference>
<reference evidence="1" key="1">
    <citation type="journal article" date="2020" name="Stud. Mycol.">
        <title>101 Dothideomycetes genomes: a test case for predicting lifestyles and emergence of pathogens.</title>
        <authorList>
            <person name="Haridas S."/>
            <person name="Albert R."/>
            <person name="Binder M."/>
            <person name="Bloem J."/>
            <person name="Labutti K."/>
            <person name="Salamov A."/>
            <person name="Andreopoulos B."/>
            <person name="Baker S."/>
            <person name="Barry K."/>
            <person name="Bills G."/>
            <person name="Bluhm B."/>
            <person name="Cannon C."/>
            <person name="Castanera R."/>
            <person name="Culley D."/>
            <person name="Daum C."/>
            <person name="Ezra D."/>
            <person name="Gonzalez J."/>
            <person name="Henrissat B."/>
            <person name="Kuo A."/>
            <person name="Liang C."/>
            <person name="Lipzen A."/>
            <person name="Lutzoni F."/>
            <person name="Magnuson J."/>
            <person name="Mondo S."/>
            <person name="Nolan M."/>
            <person name="Ohm R."/>
            <person name="Pangilinan J."/>
            <person name="Park H.-J."/>
            <person name="Ramirez L."/>
            <person name="Alfaro M."/>
            <person name="Sun H."/>
            <person name="Tritt A."/>
            <person name="Yoshinaga Y."/>
            <person name="Zwiers L.-H."/>
            <person name="Turgeon B."/>
            <person name="Goodwin S."/>
            <person name="Spatafora J."/>
            <person name="Crous P."/>
            <person name="Grigoriev I."/>
        </authorList>
    </citation>
    <scope>NUCLEOTIDE SEQUENCE</scope>
    <source>
        <strain evidence="1">ATCC 200398</strain>
    </source>
</reference>